<accession>A0A3A4NQ96</accession>
<dbReference type="GO" id="GO:0005829">
    <property type="term" value="C:cytosol"/>
    <property type="evidence" value="ECO:0007669"/>
    <property type="project" value="TreeGrafter"/>
</dbReference>
<dbReference type="InterPro" id="IPR029752">
    <property type="entry name" value="D-isomer_DH_CS1"/>
</dbReference>
<dbReference type="PROSITE" id="PS00671">
    <property type="entry name" value="D_2_HYDROXYACID_DH_3"/>
    <property type="match status" value="1"/>
</dbReference>
<name>A0A3A4NQ96_ABYX5</name>
<comment type="similarity">
    <text evidence="1 4">Belongs to the D-isomer specific 2-hydroxyacid dehydrogenase family.</text>
</comment>
<dbReference type="Pfam" id="PF00389">
    <property type="entry name" value="2-Hacid_dh"/>
    <property type="match status" value="1"/>
</dbReference>
<feature type="domain" description="D-isomer specific 2-hydroxyacid dehydrogenase catalytic" evidence="5">
    <location>
        <begin position="10"/>
        <end position="324"/>
    </location>
</feature>
<proteinExistence type="inferred from homology"/>
<dbReference type="PANTHER" id="PTHR10996">
    <property type="entry name" value="2-HYDROXYACID DEHYDROGENASE-RELATED"/>
    <property type="match status" value="1"/>
</dbReference>
<dbReference type="SUPFAM" id="SSF52283">
    <property type="entry name" value="Formate/glycerate dehydrogenase catalytic domain-like"/>
    <property type="match status" value="1"/>
</dbReference>
<feature type="domain" description="D-isomer specific 2-hydroxyacid dehydrogenase NAD-binding" evidence="6">
    <location>
        <begin position="115"/>
        <end position="292"/>
    </location>
</feature>
<organism evidence="7 8">
    <name type="scientific">Abyssobacteria bacterium (strain SURF_5)</name>
    <dbReference type="NCBI Taxonomy" id="2093360"/>
    <lineage>
        <taxon>Bacteria</taxon>
        <taxon>Pseudomonadati</taxon>
        <taxon>Candidatus Hydrogenedentota</taxon>
        <taxon>Candidatus Abyssobacteria</taxon>
    </lineage>
</organism>
<dbReference type="Proteomes" id="UP000265882">
    <property type="component" value="Unassembled WGS sequence"/>
</dbReference>
<dbReference type="PANTHER" id="PTHR10996:SF257">
    <property type="entry name" value="GLYOXYLATE REDUCTASE 1"/>
    <property type="match status" value="1"/>
</dbReference>
<dbReference type="SUPFAM" id="SSF51735">
    <property type="entry name" value="NAD(P)-binding Rossmann-fold domains"/>
    <property type="match status" value="1"/>
</dbReference>
<dbReference type="InterPro" id="IPR006140">
    <property type="entry name" value="D-isomer_DH_NAD-bd"/>
</dbReference>
<dbReference type="EMBL" id="QZKU01000054">
    <property type="protein sequence ID" value="RJP22748.1"/>
    <property type="molecule type" value="Genomic_DNA"/>
</dbReference>
<dbReference type="InterPro" id="IPR036291">
    <property type="entry name" value="NAD(P)-bd_dom_sf"/>
</dbReference>
<keyword evidence="2 4" id="KW-0560">Oxidoreductase</keyword>
<evidence type="ECO:0000256" key="3">
    <source>
        <dbReference type="ARBA" id="ARBA00023027"/>
    </source>
</evidence>
<evidence type="ECO:0000259" key="6">
    <source>
        <dbReference type="Pfam" id="PF02826"/>
    </source>
</evidence>
<sequence>MHHGEEKARVFVSQPIPTSAIALLEKHFRVIRNADDRILRRNELKKALRDADGLLSLLTDKIDGDLLAGAPKLRIVANMAVGYDNVDLKAATERGIMVTNTPGVLTETTADLAWALILGVARRLVESDRYTREGKFRGWGPMLFLGTDVYGKTLGIIGFGRIGQALARRARGFKMKVLFYDEMEVSPRVYERLKARPVTLETLLREADYISLHVPLTDTTRRLISREQLGMMKSSAYLINTSRGPIIDEKELVRALKSKQIAGAGLDVYEKEPALAAGLKGLSNAVLLPHIGSASVETRTKMALMAAENIRKALSGKRPPNLLNEVRWNRGKQP</sequence>
<protein>
    <submittedName>
        <fullName evidence="7">D-glycerate dehydrogenase</fullName>
    </submittedName>
</protein>
<evidence type="ECO:0000256" key="4">
    <source>
        <dbReference type="RuleBase" id="RU003719"/>
    </source>
</evidence>
<dbReference type="AlphaFoldDB" id="A0A3A4NQ96"/>
<dbReference type="PROSITE" id="PS00065">
    <property type="entry name" value="D_2_HYDROXYACID_DH_1"/>
    <property type="match status" value="1"/>
</dbReference>
<dbReference type="InterPro" id="IPR029753">
    <property type="entry name" value="D-isomer_DH_CS"/>
</dbReference>
<dbReference type="InterPro" id="IPR006139">
    <property type="entry name" value="D-isomer_2_OHA_DH_cat_dom"/>
</dbReference>
<gene>
    <name evidence="7" type="ORF">C4520_07780</name>
</gene>
<dbReference type="Gene3D" id="3.40.50.720">
    <property type="entry name" value="NAD(P)-binding Rossmann-like Domain"/>
    <property type="match status" value="2"/>
</dbReference>
<evidence type="ECO:0000256" key="2">
    <source>
        <dbReference type="ARBA" id="ARBA00023002"/>
    </source>
</evidence>
<keyword evidence="3" id="KW-0520">NAD</keyword>
<dbReference type="GO" id="GO:0030267">
    <property type="term" value="F:glyoxylate reductase (NADPH) activity"/>
    <property type="evidence" value="ECO:0007669"/>
    <property type="project" value="TreeGrafter"/>
</dbReference>
<evidence type="ECO:0000259" key="5">
    <source>
        <dbReference type="Pfam" id="PF00389"/>
    </source>
</evidence>
<evidence type="ECO:0000256" key="1">
    <source>
        <dbReference type="ARBA" id="ARBA00005854"/>
    </source>
</evidence>
<dbReference type="Pfam" id="PF02826">
    <property type="entry name" value="2-Hacid_dh_C"/>
    <property type="match status" value="1"/>
</dbReference>
<dbReference type="InterPro" id="IPR050223">
    <property type="entry name" value="D-isomer_2-hydroxyacid_DH"/>
</dbReference>
<evidence type="ECO:0000313" key="8">
    <source>
        <dbReference type="Proteomes" id="UP000265882"/>
    </source>
</evidence>
<dbReference type="GO" id="GO:0051287">
    <property type="term" value="F:NAD binding"/>
    <property type="evidence" value="ECO:0007669"/>
    <property type="project" value="InterPro"/>
</dbReference>
<reference evidence="7 8" key="1">
    <citation type="journal article" date="2017" name="ISME J.">
        <title>Energy and carbon metabolisms in a deep terrestrial subsurface fluid microbial community.</title>
        <authorList>
            <person name="Momper L."/>
            <person name="Jungbluth S.P."/>
            <person name="Lee M.D."/>
            <person name="Amend J.P."/>
        </authorList>
    </citation>
    <scope>NUCLEOTIDE SEQUENCE [LARGE SCALE GENOMIC DNA]</scope>
    <source>
        <strain evidence="7">SURF_5</strain>
    </source>
</reference>
<evidence type="ECO:0000313" key="7">
    <source>
        <dbReference type="EMBL" id="RJP22748.1"/>
    </source>
</evidence>
<dbReference type="GO" id="GO:0016618">
    <property type="term" value="F:hydroxypyruvate reductase [NAD(P)H] activity"/>
    <property type="evidence" value="ECO:0007669"/>
    <property type="project" value="TreeGrafter"/>
</dbReference>
<dbReference type="CDD" id="cd05301">
    <property type="entry name" value="GDH"/>
    <property type="match status" value="1"/>
</dbReference>
<dbReference type="FunFam" id="3.40.50.720:FF:000203">
    <property type="entry name" value="D-3-phosphoglycerate dehydrogenase (SerA)"/>
    <property type="match status" value="1"/>
</dbReference>
<comment type="caution">
    <text evidence="7">The sequence shown here is derived from an EMBL/GenBank/DDBJ whole genome shotgun (WGS) entry which is preliminary data.</text>
</comment>